<dbReference type="AlphaFoldDB" id="A0A0Q9Y8V5"/>
<evidence type="ECO:0000313" key="6">
    <source>
        <dbReference type="Proteomes" id="UP000051494"/>
    </source>
</evidence>
<dbReference type="InterPro" id="IPR036291">
    <property type="entry name" value="NAD(P)-bd_dom_sf"/>
</dbReference>
<dbReference type="InterPro" id="IPR001509">
    <property type="entry name" value="Epimerase_deHydtase"/>
</dbReference>
<reference evidence="4" key="1">
    <citation type="submission" date="2015-09" db="EMBL/GenBank/DDBJ databases">
        <title>Draft Genome Sequences of Two Novel Amoeba-resistant Intranuclear Bacteria, Candidatus Berkiella cookevillensis and Candidatus Berkiella aquae.</title>
        <authorList>
            <person name="Mehari Y.T."/>
            <person name="Arivett B.A."/>
            <person name="Farone A.L."/>
            <person name="Gunderson J.H."/>
            <person name="Farone M.B."/>
        </authorList>
    </citation>
    <scope>NUCLEOTIDE SEQUENCE [LARGE SCALE GENOMIC DNA]</scope>
    <source>
        <strain evidence="4">CC99</strain>
    </source>
</reference>
<protein>
    <submittedName>
        <fullName evidence="5">NAD-dependent epimerase/dehydratase family protein</fullName>
    </submittedName>
    <submittedName>
        <fullName evidence="4">UDP-glucose 4-epimerase</fullName>
        <ecNumber evidence="4">5.1.3.2</ecNumber>
    </submittedName>
</protein>
<keyword evidence="6" id="KW-1185">Reference proteome</keyword>
<dbReference type="Gene3D" id="3.40.50.720">
    <property type="entry name" value="NAD(P)-binding Rossmann-like Domain"/>
    <property type="match status" value="1"/>
</dbReference>
<dbReference type="GO" id="GO:0003978">
    <property type="term" value="F:UDP-glucose 4-epimerase activity"/>
    <property type="evidence" value="ECO:0007669"/>
    <property type="project" value="UniProtKB-EC"/>
</dbReference>
<dbReference type="PATRIC" id="fig|1590042.3.peg.2609"/>
<dbReference type="EMBL" id="LKHV02000001">
    <property type="protein sequence ID" value="MCS5707718.1"/>
    <property type="molecule type" value="Genomic_DNA"/>
</dbReference>
<evidence type="ECO:0000256" key="2">
    <source>
        <dbReference type="ARBA" id="ARBA00007637"/>
    </source>
</evidence>
<dbReference type="EC" id="5.1.3.2" evidence="4"/>
<dbReference type="Pfam" id="PF01370">
    <property type="entry name" value="Epimerase"/>
    <property type="match status" value="1"/>
</dbReference>
<comment type="caution">
    <text evidence="4">The sequence shown here is derived from an EMBL/GenBank/DDBJ whole genome shotgun (WGS) entry which is preliminary data.</text>
</comment>
<proteinExistence type="inferred from homology"/>
<dbReference type="STRING" id="437022.CC99x_02539"/>
<dbReference type="Proteomes" id="UP000051494">
    <property type="component" value="Unassembled WGS sequence"/>
</dbReference>
<reference evidence="5" key="3">
    <citation type="submission" date="2021-06" db="EMBL/GenBank/DDBJ databases">
        <title>Genomic Description and Analysis of Intracellular Bacteria, Candidatus Berkiella cookevillensis and Candidatus Berkiella aquae.</title>
        <authorList>
            <person name="Kidane D.T."/>
            <person name="Mehari Y.T."/>
            <person name="Rice F.C."/>
            <person name="Arivett B.A."/>
            <person name="Farone A.L."/>
            <person name="Berk S.G."/>
            <person name="Farone M.B."/>
        </authorList>
    </citation>
    <scope>NUCLEOTIDE SEQUENCE</scope>
    <source>
        <strain evidence="5">CC99</strain>
    </source>
</reference>
<keyword evidence="4" id="KW-0413">Isomerase</keyword>
<dbReference type="EMBL" id="LKHV01000024">
    <property type="protein sequence ID" value="KRG17222.1"/>
    <property type="molecule type" value="Genomic_DNA"/>
</dbReference>
<sequence>MSKSVSQSVFITGASGFVGKRVCEYFLAKGLKVIGCGRQERLNIQHPNFEYHNFDLNDIKRYGYLLETVDIVVHLAALAHQSKHLNPLTYYQVNADCTKQFISICSEYNIQRFVYISTIKVNGERSLDEPFNEQHTPNPLDVYGRSKWFAENYVQDIAMEANMEWVIIRPPLVYGPGVKANFASLMKLIDMHLPVPFAAFLSKRSFIAIDNLCDFIFTCAFHVNAKNQIFCISDDDDQSTRTLIKALQIVRMGRAKLFNCPIILLKMACILLGRRAIFNRLSEPLQVDIAKAKQLLDWKPVLTFKEAVFKYFGVENKRKEMT</sequence>
<reference evidence="5" key="2">
    <citation type="journal article" date="2016" name="Genome Announc.">
        <title>Draft Genome Sequences of Two Novel Amoeba-Resistant Intranuclear Bacteria, 'Candidatus Berkiella cookevillensis' and 'Candidatus Berkiella aquae'.</title>
        <authorList>
            <person name="Mehari Y.T."/>
            <person name="Arivett B.A."/>
            <person name="Farone A.L."/>
            <person name="Gunderson J.H."/>
            <person name="Farone M.B."/>
        </authorList>
    </citation>
    <scope>NUCLEOTIDE SEQUENCE</scope>
    <source>
        <strain evidence="5">CC99</strain>
    </source>
</reference>
<comment type="similarity">
    <text evidence="2">Belongs to the NAD(P)-dependent epimerase/dehydratase family.</text>
</comment>
<dbReference type="SUPFAM" id="SSF51735">
    <property type="entry name" value="NAD(P)-binding Rossmann-fold domains"/>
    <property type="match status" value="1"/>
</dbReference>
<comment type="pathway">
    <text evidence="1">Bacterial outer membrane biogenesis; LPS O-antigen biosynthesis.</text>
</comment>
<dbReference type="OrthoDB" id="9801056at2"/>
<dbReference type="RefSeq" id="WP_057625618.1">
    <property type="nucleotide sequence ID" value="NZ_LKHV02000001.1"/>
</dbReference>
<feature type="domain" description="NAD-dependent epimerase/dehydratase" evidence="3">
    <location>
        <begin position="9"/>
        <end position="225"/>
    </location>
</feature>
<evidence type="ECO:0000256" key="1">
    <source>
        <dbReference type="ARBA" id="ARBA00005125"/>
    </source>
</evidence>
<evidence type="ECO:0000313" key="5">
    <source>
        <dbReference type="EMBL" id="MCS5707718.1"/>
    </source>
</evidence>
<accession>A0A0Q9Y8V5</accession>
<evidence type="ECO:0000313" key="4">
    <source>
        <dbReference type="EMBL" id="KRG17222.1"/>
    </source>
</evidence>
<evidence type="ECO:0000259" key="3">
    <source>
        <dbReference type="Pfam" id="PF01370"/>
    </source>
</evidence>
<dbReference type="PANTHER" id="PTHR43000">
    <property type="entry name" value="DTDP-D-GLUCOSE 4,6-DEHYDRATASE-RELATED"/>
    <property type="match status" value="1"/>
</dbReference>
<name>A0A0Q9Y8V5_9GAMM</name>
<organism evidence="4">
    <name type="scientific">Candidatus Berkiella cookevillensis</name>
    <dbReference type="NCBI Taxonomy" id="437022"/>
    <lineage>
        <taxon>Bacteria</taxon>
        <taxon>Pseudomonadati</taxon>
        <taxon>Pseudomonadota</taxon>
        <taxon>Gammaproteobacteria</taxon>
        <taxon>Candidatus Berkiellales</taxon>
        <taxon>Candidatus Berkiellaceae</taxon>
        <taxon>Candidatus Berkiella</taxon>
    </lineage>
</organism>
<gene>
    <name evidence="4" type="primary">galE_3</name>
    <name evidence="5" type="ORF">CC99x_002235</name>
    <name evidence="4" type="ORF">CC99x_02539</name>
</gene>